<comment type="caution">
    <text evidence="1">The sequence shown here is derived from an EMBL/GenBank/DDBJ whole genome shotgun (WGS) entry which is preliminary data.</text>
</comment>
<proteinExistence type="predicted"/>
<dbReference type="AlphaFoldDB" id="A0A830GX90"/>
<reference evidence="1" key="1">
    <citation type="journal article" date="2014" name="Int. J. Syst. Evol. Microbiol.">
        <title>Complete genome sequence of Corynebacterium casei LMG S-19264T (=DSM 44701T), isolated from a smear-ripened cheese.</title>
        <authorList>
            <consortium name="US DOE Joint Genome Institute (JGI-PGF)"/>
            <person name="Walter F."/>
            <person name="Albersmeier A."/>
            <person name="Kalinowski J."/>
            <person name="Ruckert C."/>
        </authorList>
    </citation>
    <scope>NUCLEOTIDE SEQUENCE</scope>
    <source>
        <strain evidence="1">JCM 10088</strain>
    </source>
</reference>
<gene>
    <name evidence="1" type="ORF">GCM10007981_17060</name>
</gene>
<reference evidence="1" key="2">
    <citation type="submission" date="2020-09" db="EMBL/GenBank/DDBJ databases">
        <authorList>
            <person name="Sun Q."/>
            <person name="Ohkuma M."/>
        </authorList>
    </citation>
    <scope>NUCLEOTIDE SEQUENCE</scope>
    <source>
        <strain evidence="1">JCM 10088</strain>
    </source>
</reference>
<dbReference type="Proteomes" id="UP000610960">
    <property type="component" value="Unassembled WGS sequence"/>
</dbReference>
<name>A0A830GX90_9CREN</name>
<accession>A0A830GX90</accession>
<dbReference type="RefSeq" id="WP_188596987.1">
    <property type="nucleotide sequence ID" value="NZ_BMNL01000004.1"/>
</dbReference>
<dbReference type="EMBL" id="BMNL01000004">
    <property type="protein sequence ID" value="GGP22151.1"/>
    <property type="molecule type" value="Genomic_DNA"/>
</dbReference>
<keyword evidence="2" id="KW-1185">Reference proteome</keyword>
<evidence type="ECO:0000313" key="2">
    <source>
        <dbReference type="Proteomes" id="UP000610960"/>
    </source>
</evidence>
<organism evidence="1 2">
    <name type="scientific">Thermocladium modestius</name>
    <dbReference type="NCBI Taxonomy" id="62609"/>
    <lineage>
        <taxon>Archaea</taxon>
        <taxon>Thermoproteota</taxon>
        <taxon>Thermoprotei</taxon>
        <taxon>Thermoproteales</taxon>
        <taxon>Thermoproteaceae</taxon>
        <taxon>Thermocladium</taxon>
    </lineage>
</organism>
<dbReference type="Gene3D" id="3.90.820.10">
    <property type="entry name" value="Structural Genomics, Unknown Function 30-nov-00 1gh9 Mol_id"/>
    <property type="match status" value="1"/>
</dbReference>
<evidence type="ECO:0008006" key="3">
    <source>
        <dbReference type="Google" id="ProtNLM"/>
    </source>
</evidence>
<protein>
    <recommendedName>
        <fullName evidence="3">DUF1922 domain-containing protein</fullName>
    </recommendedName>
</protein>
<evidence type="ECO:0000313" key="1">
    <source>
        <dbReference type="EMBL" id="GGP22151.1"/>
    </source>
</evidence>
<sequence length="63" mass="6865">MEYLVLLCPRCGRPSAARARSRSHSCPYCGATFQIAEATLVERAPSGREAQSIIRKLLEGSAK</sequence>